<dbReference type="RefSeq" id="WP_114826380.1">
    <property type="nucleotide sequence ID" value="NZ_QQSY01000005.1"/>
</dbReference>
<feature type="signal peptide" evidence="1">
    <location>
        <begin position="1"/>
        <end position="21"/>
    </location>
</feature>
<dbReference type="OrthoDB" id="117362at2"/>
<evidence type="ECO:0000313" key="3">
    <source>
        <dbReference type="Proteomes" id="UP000254711"/>
    </source>
</evidence>
<comment type="caution">
    <text evidence="2">The sequence shown here is derived from an EMBL/GenBank/DDBJ whole genome shotgun (WGS) entry which is preliminary data.</text>
</comment>
<reference evidence="2 3" key="1">
    <citation type="submission" date="2018-07" db="EMBL/GenBank/DDBJ databases">
        <title>Dyella solisilvae sp. nov., isolated from the pine and broad-leaved mixed forest soil.</title>
        <authorList>
            <person name="Gao Z."/>
            <person name="Qiu L."/>
        </authorList>
    </citation>
    <scope>NUCLEOTIDE SEQUENCE [LARGE SCALE GENOMIC DNA]</scope>
    <source>
        <strain evidence="2 3">DHG54</strain>
    </source>
</reference>
<keyword evidence="3" id="KW-1185">Reference proteome</keyword>
<feature type="chain" id="PRO_5016985247" description="Outer membrane protein beta-barrel domain-containing protein" evidence="1">
    <location>
        <begin position="22"/>
        <end position="166"/>
    </location>
</feature>
<accession>A0A370K635</accession>
<keyword evidence="1" id="KW-0732">Signal</keyword>
<evidence type="ECO:0000256" key="1">
    <source>
        <dbReference type="SAM" id="SignalP"/>
    </source>
</evidence>
<evidence type="ECO:0000313" key="2">
    <source>
        <dbReference type="EMBL" id="RDI97490.1"/>
    </source>
</evidence>
<dbReference type="Proteomes" id="UP000254711">
    <property type="component" value="Unassembled WGS sequence"/>
</dbReference>
<organism evidence="2 3">
    <name type="scientific">Dyella solisilvae</name>
    <dbReference type="NCBI Taxonomy" id="1920168"/>
    <lineage>
        <taxon>Bacteria</taxon>
        <taxon>Pseudomonadati</taxon>
        <taxon>Pseudomonadota</taxon>
        <taxon>Gammaproteobacteria</taxon>
        <taxon>Lysobacterales</taxon>
        <taxon>Rhodanobacteraceae</taxon>
        <taxon>Dyella</taxon>
    </lineage>
</organism>
<protein>
    <recommendedName>
        <fullName evidence="4">Outer membrane protein beta-barrel domain-containing protein</fullName>
    </recommendedName>
</protein>
<sequence length="166" mass="18574">MKIVTACITATLLLTCLQARADDDKDIPVRIEFGGAGEWSLEDHQIQRGPSVAIEFEGFKDYEIEVGTAPLRHGHTTEWNTDVIIKKEYALSPHFEFEAGLGPEWNHTVGSHISNSAGAEVEAELIYWTSERHHFGWYLEPAYGYDFGKEHEQSLGIGIGLTVPLF</sequence>
<proteinExistence type="predicted"/>
<gene>
    <name evidence="2" type="ORF">DVT68_17270</name>
</gene>
<name>A0A370K635_9GAMM</name>
<dbReference type="EMBL" id="QQSY01000005">
    <property type="protein sequence ID" value="RDI97490.1"/>
    <property type="molecule type" value="Genomic_DNA"/>
</dbReference>
<dbReference type="AlphaFoldDB" id="A0A370K635"/>
<evidence type="ECO:0008006" key="4">
    <source>
        <dbReference type="Google" id="ProtNLM"/>
    </source>
</evidence>